<dbReference type="PANTHER" id="PTHR46182:SF2">
    <property type="entry name" value="FI19480P1"/>
    <property type="match status" value="1"/>
</dbReference>
<evidence type="ECO:0000256" key="7">
    <source>
        <dbReference type="ARBA" id="ARBA00023180"/>
    </source>
</evidence>
<sequence>MHFSRCLVVLTFVIAPCVWSQLYGDPDPCPGNLLGKIYTASTPKGNKTAGKYLNAGDDLDLKGCIAKCCADEQCNIVFMVNNTCYEIECFSNELCQPVRRAEAKFQNVRMVLIRPVVKRYPWDDIAELSGDGNDIVAVSSEVDQVKSCEGLQPDECGSNEICLAGVCNCKTGFERSADGSCVSSTDVGISSTNTASKDVNVIPSNVGDILLAGSKSQPDEKVSDSEVSSPSPPKRIMVNVISKTVRLPENEVKLSAFTVPAEMPGLTSHYNYKWKLLSQPGGSAGNQATSEPQGPSLKLTHLTEGLYTFKVTVTALGKYGEAEANVTVLPQKRENESPIAIVLPPHQMVKLPNSLAVLDASSSRDDSGISKYHWELQQGPLGYQPNLSDTQTLQLRDLKKPGNYTFRLTVTDTDGATNSTLANVTVLQVPDYPPEANAGSSIVLFLPRNNVTLNGSLSSDDKGIVSWEWTKSPSDQDKAVDMQNTRTPYLELSHLEEGMYTFVLKVTDNSGQSSSSDVHVFVKPPTNKPPIAHAGSNVSIALPQTWVVLNGSGSSDDIGIAQWKWEQLSGPRKADLSHFNESSTNVTSLTKGEYIFQLTITDGNGNSVSDKVAVIVTQNKNVKPKANAGGDLELTLPLGVLVVNGSSSSDDLGIAKWQWSREPTSLAIGTIIEQSDTSPVLMVSNIVAGKYEFRLRVSDDQGEWDEDTVSIIVKPDPELKNLVELTLNIEAGKFTQTQRDSVLLKLGMLLRDASQLVVRNLQEDSSGRAVLVFYVSSPTGSVDGPKVVSTLKNKLAQDSFLLQLSVVDIRTTVCQNTCSGHGVCNQETRICYCEAFWMQDLIRKYMGDGESDCGWSILYVIIGLLSLAFLSIAGIWGLVCLCSRMCHTYPKDKTRYALLESTDQVKMPLSKTIQSESETDSDVLFENRHGKSNGTKFRNGFKTDPRIKT</sequence>
<keyword evidence="10" id="KW-1185">Reference proteome</keyword>
<dbReference type="AlphaFoldDB" id="A0A6A4JHT3"/>
<dbReference type="Proteomes" id="UP000466442">
    <property type="component" value="Unassembled WGS sequence"/>
</dbReference>
<accession>A0A6A4JHT3</accession>
<feature type="domain" description="PKD/Chitinase" evidence="8">
    <location>
        <begin position="435"/>
        <end position="525"/>
    </location>
</feature>
<comment type="subcellular location">
    <subcellularLocation>
        <location evidence="1">Cell membrane</location>
    </subcellularLocation>
</comment>
<dbReference type="CDD" id="cd00146">
    <property type="entry name" value="PKD"/>
    <property type="match status" value="3"/>
</dbReference>
<evidence type="ECO:0000256" key="2">
    <source>
        <dbReference type="ARBA" id="ARBA00022475"/>
    </source>
</evidence>
<dbReference type="InterPro" id="IPR022409">
    <property type="entry name" value="PKD/Chitinase_dom"/>
</dbReference>
<dbReference type="FunFam" id="2.60.40.10:FF:000257">
    <property type="entry name" value="Dyslexia-associated protein KIAA0319-like"/>
    <property type="match status" value="1"/>
</dbReference>
<gene>
    <name evidence="9" type="ORF">GE061_016325</name>
</gene>
<evidence type="ECO:0000256" key="1">
    <source>
        <dbReference type="ARBA" id="ARBA00004236"/>
    </source>
</evidence>
<dbReference type="Gene3D" id="2.60.40.10">
    <property type="entry name" value="Immunoglobulins"/>
    <property type="match status" value="5"/>
</dbReference>
<reference evidence="9" key="1">
    <citation type="journal article" date="2021" name="Mol. Ecol. Resour.">
        <title>Apolygus lucorum genome provides insights into omnivorousness and mesophyll feeding.</title>
        <authorList>
            <person name="Liu Y."/>
            <person name="Liu H."/>
            <person name="Wang H."/>
            <person name="Huang T."/>
            <person name="Liu B."/>
            <person name="Yang B."/>
            <person name="Yin L."/>
            <person name="Li B."/>
            <person name="Zhang Y."/>
            <person name="Zhang S."/>
            <person name="Jiang F."/>
            <person name="Zhang X."/>
            <person name="Ren Y."/>
            <person name="Wang B."/>
            <person name="Wang S."/>
            <person name="Lu Y."/>
            <person name="Wu K."/>
            <person name="Fan W."/>
            <person name="Wang G."/>
        </authorList>
    </citation>
    <scope>NUCLEOTIDE SEQUENCE</scope>
    <source>
        <strain evidence="9">12Hb</strain>
    </source>
</reference>
<dbReference type="SMART" id="SM00089">
    <property type="entry name" value="PKD"/>
    <property type="match status" value="5"/>
</dbReference>
<comment type="caution">
    <text evidence="9">The sequence shown here is derived from an EMBL/GenBank/DDBJ whole genome shotgun (WGS) entry which is preliminary data.</text>
</comment>
<keyword evidence="5" id="KW-1133">Transmembrane helix</keyword>
<dbReference type="Pfam" id="PF23597">
    <property type="entry name" value="KIAA0319_N"/>
    <property type="match status" value="1"/>
</dbReference>
<dbReference type="GO" id="GO:0001764">
    <property type="term" value="P:neuron migration"/>
    <property type="evidence" value="ECO:0007669"/>
    <property type="project" value="TreeGrafter"/>
</dbReference>
<evidence type="ECO:0000313" key="10">
    <source>
        <dbReference type="Proteomes" id="UP000466442"/>
    </source>
</evidence>
<evidence type="ECO:0000256" key="5">
    <source>
        <dbReference type="ARBA" id="ARBA00022989"/>
    </source>
</evidence>
<dbReference type="Pfam" id="PF22352">
    <property type="entry name" value="K319L-like_PKD"/>
    <property type="match status" value="5"/>
</dbReference>
<dbReference type="Pfam" id="PF23620">
    <property type="entry name" value="KIAA0319"/>
    <property type="match status" value="1"/>
</dbReference>
<dbReference type="GO" id="GO:0005886">
    <property type="term" value="C:plasma membrane"/>
    <property type="evidence" value="ECO:0007669"/>
    <property type="project" value="UniProtKB-SubCell"/>
</dbReference>
<dbReference type="FunFam" id="2.60.40.10:FF:001655">
    <property type="entry name" value="Blast:Dyslexia-associated protein KIAA0319"/>
    <property type="match status" value="1"/>
</dbReference>
<evidence type="ECO:0000313" key="9">
    <source>
        <dbReference type="EMBL" id="KAF6207876.1"/>
    </source>
</evidence>
<keyword evidence="2" id="KW-1003">Cell membrane</keyword>
<feature type="domain" description="PKD/Chitinase" evidence="8">
    <location>
        <begin position="238"/>
        <end position="331"/>
    </location>
</feature>
<protein>
    <recommendedName>
        <fullName evidence="8">PKD/Chitinase domain-containing protein</fullName>
    </recommendedName>
</protein>
<dbReference type="InterPro" id="IPR029865">
    <property type="entry name" value="KIAA0319-like"/>
</dbReference>
<evidence type="ECO:0000259" key="8">
    <source>
        <dbReference type="SMART" id="SM00089"/>
    </source>
</evidence>
<dbReference type="EMBL" id="WIXP02000007">
    <property type="protein sequence ID" value="KAF6207876.1"/>
    <property type="molecule type" value="Genomic_DNA"/>
</dbReference>
<keyword evidence="3" id="KW-0812">Transmembrane</keyword>
<evidence type="ECO:0000256" key="3">
    <source>
        <dbReference type="ARBA" id="ARBA00022692"/>
    </source>
</evidence>
<name>A0A6A4JHT3_APOLU</name>
<feature type="domain" description="PKD/Chitinase" evidence="8">
    <location>
        <begin position="339"/>
        <end position="429"/>
    </location>
</feature>
<evidence type="ECO:0000256" key="6">
    <source>
        <dbReference type="ARBA" id="ARBA00023136"/>
    </source>
</evidence>
<feature type="domain" description="PKD/Chitinase" evidence="8">
    <location>
        <begin position="531"/>
        <end position="619"/>
    </location>
</feature>
<keyword evidence="6" id="KW-0472">Membrane</keyword>
<dbReference type="InterPro" id="IPR013980">
    <property type="entry name" value="MANSC_dom"/>
</dbReference>
<dbReference type="InterPro" id="IPR056502">
    <property type="entry name" value="KIAA0319-like_C"/>
</dbReference>
<dbReference type="PANTHER" id="PTHR46182">
    <property type="entry name" value="FI19480P1"/>
    <property type="match status" value="1"/>
</dbReference>
<keyword evidence="4" id="KW-0677">Repeat</keyword>
<organism evidence="9 10">
    <name type="scientific">Apolygus lucorum</name>
    <name type="common">Small green plant bug</name>
    <name type="synonym">Lygocoris lucorum</name>
    <dbReference type="NCBI Taxonomy" id="248454"/>
    <lineage>
        <taxon>Eukaryota</taxon>
        <taxon>Metazoa</taxon>
        <taxon>Ecdysozoa</taxon>
        <taxon>Arthropoda</taxon>
        <taxon>Hexapoda</taxon>
        <taxon>Insecta</taxon>
        <taxon>Pterygota</taxon>
        <taxon>Neoptera</taxon>
        <taxon>Paraneoptera</taxon>
        <taxon>Hemiptera</taxon>
        <taxon>Heteroptera</taxon>
        <taxon>Panheteroptera</taxon>
        <taxon>Cimicomorpha</taxon>
        <taxon>Miridae</taxon>
        <taxon>Mirini</taxon>
        <taxon>Apolygus</taxon>
    </lineage>
</organism>
<keyword evidence="7" id="KW-0325">Glycoprotein</keyword>
<dbReference type="SUPFAM" id="SSF49299">
    <property type="entry name" value="PKD domain"/>
    <property type="match status" value="4"/>
</dbReference>
<dbReference type="InterPro" id="IPR035986">
    <property type="entry name" value="PKD_dom_sf"/>
</dbReference>
<proteinExistence type="predicted"/>
<dbReference type="OrthoDB" id="536372at2759"/>
<evidence type="ECO:0000256" key="4">
    <source>
        <dbReference type="ARBA" id="ARBA00022737"/>
    </source>
</evidence>
<dbReference type="InterPro" id="IPR013783">
    <property type="entry name" value="Ig-like_fold"/>
</dbReference>
<feature type="domain" description="PKD/Chitinase" evidence="8">
    <location>
        <begin position="629"/>
        <end position="716"/>
    </location>
</feature>
<dbReference type="GO" id="GO:0031410">
    <property type="term" value="C:cytoplasmic vesicle"/>
    <property type="evidence" value="ECO:0007669"/>
    <property type="project" value="TreeGrafter"/>
</dbReference>
<dbReference type="FunFam" id="2.60.40.10:FF:000061">
    <property type="entry name" value="Dyslexia-associated protein KIAA0319 homolog"/>
    <property type="match status" value="2"/>
</dbReference>